<gene>
    <name evidence="2" type="ORF">HU200_060701</name>
</gene>
<dbReference type="Proteomes" id="UP000636709">
    <property type="component" value="Unassembled WGS sequence"/>
</dbReference>
<dbReference type="PANTHER" id="PTHR33070:SF64">
    <property type="entry name" value="OS04G0562500 PROTEIN"/>
    <property type="match status" value="1"/>
</dbReference>
<reference evidence="2" key="1">
    <citation type="submission" date="2020-07" db="EMBL/GenBank/DDBJ databases">
        <title>Genome sequence and genetic diversity analysis of an under-domesticated orphan crop, white fonio (Digitaria exilis).</title>
        <authorList>
            <person name="Bennetzen J.L."/>
            <person name="Chen S."/>
            <person name="Ma X."/>
            <person name="Wang X."/>
            <person name="Yssel A.E.J."/>
            <person name="Chaluvadi S.R."/>
            <person name="Johnson M."/>
            <person name="Gangashetty P."/>
            <person name="Hamidou F."/>
            <person name="Sanogo M.D."/>
            <person name="Zwaenepoel A."/>
            <person name="Wallace J."/>
            <person name="Van De Peer Y."/>
            <person name="Van Deynze A."/>
        </authorList>
    </citation>
    <scope>NUCLEOTIDE SEQUENCE</scope>
    <source>
        <tissue evidence="2">Leaves</tissue>
    </source>
</reference>
<dbReference type="GO" id="GO:0048367">
    <property type="term" value="P:shoot system development"/>
    <property type="evidence" value="ECO:0007669"/>
    <property type="project" value="InterPro"/>
</dbReference>
<accession>A0A835A9T7</accession>
<feature type="region of interest" description="Disordered" evidence="1">
    <location>
        <begin position="465"/>
        <end position="498"/>
    </location>
</feature>
<evidence type="ECO:0000313" key="2">
    <source>
        <dbReference type="EMBL" id="KAF8656428.1"/>
    </source>
</evidence>
<keyword evidence="3" id="KW-1185">Reference proteome</keyword>
<proteinExistence type="predicted"/>
<dbReference type="EMBL" id="JACEFO010002554">
    <property type="protein sequence ID" value="KAF8656428.1"/>
    <property type="molecule type" value="Genomic_DNA"/>
</dbReference>
<comment type="caution">
    <text evidence="2">The sequence shown here is derived from an EMBL/GenBank/DDBJ whole genome shotgun (WGS) entry which is preliminary data.</text>
</comment>
<feature type="compositionally biased region" description="Basic and acidic residues" evidence="1">
    <location>
        <begin position="489"/>
        <end position="498"/>
    </location>
</feature>
<protein>
    <submittedName>
        <fullName evidence="2">Uncharacterized protein</fullName>
    </submittedName>
</protein>
<dbReference type="Pfam" id="PF03087">
    <property type="entry name" value="BPS1"/>
    <property type="match status" value="1"/>
</dbReference>
<dbReference type="PANTHER" id="PTHR33070">
    <property type="entry name" value="OS06G0725500 PROTEIN"/>
    <property type="match status" value="1"/>
</dbReference>
<feature type="region of interest" description="Disordered" evidence="1">
    <location>
        <begin position="64"/>
        <end position="86"/>
    </location>
</feature>
<sequence length="543" mass="57223">MIEQPLALGAGTVTMGPGALNKRAPGVASPASPPLLPGYPVVTAHMMRRRGCRTAHIECGRRTPASGVDPCPPLPPPATGDPGVSVSPERLGRIRPEGGAARDCTTATRQSMWPNARTHGTLHARWGCGCPHPAGQAQREATQRNTHAFPARSQVLGAPPIKPPRLRLATRHGKKKGVGFAATRARAPPRDALHDGRPAAADGGFFALATASDKLAALPCRFHPLLRQLDDDVAALRLVIGQSPPSTVAPTASSVSAAASQVCRVLVSLSNLLHHPQAQEPLRRLARCPPLAERLLDDFLVLADAHGSFRQALVALASLQAETHAALRRRAGDPARLGSASRAQRRAGRDLTRLASAVRAVASKPPLPLPKEEEDLPGDTAALAAAVVDATVAVASGSAAVFSGLATLSNSAASARVEVASTPCWATVVPAKLAGSSSSDAPRTGHHHRIWWVADLVRWMSRAKRRSAEKHNGGGGDEDDESSTVQLRSEARMKPEERARRAALELHENLERCIASVDGSGEKVFRALVNTRVSLLNILSPSF</sequence>
<evidence type="ECO:0000313" key="3">
    <source>
        <dbReference type="Proteomes" id="UP000636709"/>
    </source>
</evidence>
<dbReference type="GO" id="GO:0048364">
    <property type="term" value="P:root development"/>
    <property type="evidence" value="ECO:0007669"/>
    <property type="project" value="InterPro"/>
</dbReference>
<dbReference type="InterPro" id="IPR004320">
    <property type="entry name" value="BPS1_pln"/>
</dbReference>
<name>A0A835A9T7_9POAL</name>
<organism evidence="2 3">
    <name type="scientific">Digitaria exilis</name>
    <dbReference type="NCBI Taxonomy" id="1010633"/>
    <lineage>
        <taxon>Eukaryota</taxon>
        <taxon>Viridiplantae</taxon>
        <taxon>Streptophyta</taxon>
        <taxon>Embryophyta</taxon>
        <taxon>Tracheophyta</taxon>
        <taxon>Spermatophyta</taxon>
        <taxon>Magnoliopsida</taxon>
        <taxon>Liliopsida</taxon>
        <taxon>Poales</taxon>
        <taxon>Poaceae</taxon>
        <taxon>PACMAD clade</taxon>
        <taxon>Panicoideae</taxon>
        <taxon>Panicodae</taxon>
        <taxon>Paniceae</taxon>
        <taxon>Anthephorinae</taxon>
        <taxon>Digitaria</taxon>
    </lineage>
</organism>
<evidence type="ECO:0000256" key="1">
    <source>
        <dbReference type="SAM" id="MobiDB-lite"/>
    </source>
</evidence>
<dbReference type="AlphaFoldDB" id="A0A835A9T7"/>
<dbReference type="OrthoDB" id="695739at2759"/>
<feature type="compositionally biased region" description="Pro residues" evidence="1">
    <location>
        <begin position="70"/>
        <end position="79"/>
    </location>
</feature>